<dbReference type="eggNOG" id="COG1664">
    <property type="taxonomic scope" value="Bacteria"/>
</dbReference>
<dbReference type="OrthoDB" id="350414at2"/>
<dbReference type="KEGG" id="tsu:Tresu_2305"/>
<comment type="similarity">
    <text evidence="1">Belongs to the bactofilin family.</text>
</comment>
<evidence type="ECO:0000313" key="3">
    <source>
        <dbReference type="Proteomes" id="UP000006852"/>
    </source>
</evidence>
<keyword evidence="3" id="KW-1185">Reference proteome</keyword>
<proteinExistence type="inferred from homology"/>
<name>F2NWH9_TRES6</name>
<evidence type="ECO:0000256" key="1">
    <source>
        <dbReference type="ARBA" id="ARBA00044755"/>
    </source>
</evidence>
<dbReference type="STRING" id="869209.Tresu_2305"/>
<dbReference type="PANTHER" id="PTHR35024:SF4">
    <property type="entry name" value="POLYMER-FORMING CYTOSKELETAL PROTEIN"/>
    <property type="match status" value="1"/>
</dbReference>
<gene>
    <name evidence="2" type="ordered locus">Tresu_2305</name>
</gene>
<sequence>MAIFNDNISINSILGTGSSVKGDVKINGFARIDGDIDGNIEATGNVIIGENARIRGNIKAKSITVIGGIVLGDIVAPDFIKLLSSSVVIGDLQTKKLVSEENVVLHGHCISLSDSAEFASAVSRQENMKAISSMSIRI</sequence>
<dbReference type="GeneID" id="302999418"/>
<dbReference type="HOGENOM" id="CLU_072799_6_5_12"/>
<evidence type="ECO:0008006" key="4">
    <source>
        <dbReference type="Google" id="ProtNLM"/>
    </source>
</evidence>
<dbReference type="InterPro" id="IPR007607">
    <property type="entry name" value="BacA/B"/>
</dbReference>
<organism evidence="2 3">
    <name type="scientific">Treponema succinifaciens (strain ATCC 33096 / DSM 2489 / 6091)</name>
    <dbReference type="NCBI Taxonomy" id="869209"/>
    <lineage>
        <taxon>Bacteria</taxon>
        <taxon>Pseudomonadati</taxon>
        <taxon>Spirochaetota</taxon>
        <taxon>Spirochaetia</taxon>
        <taxon>Spirochaetales</taxon>
        <taxon>Treponemataceae</taxon>
        <taxon>Treponema</taxon>
    </lineage>
</organism>
<dbReference type="Pfam" id="PF04519">
    <property type="entry name" value="Bactofilin"/>
    <property type="match status" value="1"/>
</dbReference>
<dbReference type="AlphaFoldDB" id="F2NWH9"/>
<protein>
    <recommendedName>
        <fullName evidence="4">Cell shape determination protein CcmA</fullName>
    </recommendedName>
</protein>
<dbReference type="PANTHER" id="PTHR35024">
    <property type="entry name" value="HYPOTHETICAL CYTOSOLIC PROTEIN"/>
    <property type="match status" value="1"/>
</dbReference>
<dbReference type="EMBL" id="CP002631">
    <property type="protein sequence ID" value="AEB15168.1"/>
    <property type="molecule type" value="Genomic_DNA"/>
</dbReference>
<dbReference type="RefSeq" id="WP_013702420.1">
    <property type="nucleotide sequence ID" value="NC_015385.1"/>
</dbReference>
<evidence type="ECO:0000313" key="2">
    <source>
        <dbReference type="EMBL" id="AEB15168.1"/>
    </source>
</evidence>
<accession>F2NWH9</accession>
<dbReference type="Proteomes" id="UP000006852">
    <property type="component" value="Chromosome"/>
</dbReference>
<reference evidence="2 3" key="1">
    <citation type="journal article" date="2011" name="Stand. Genomic Sci.">
        <title>Complete genome sequence of Treponema succinifaciens type strain (6091).</title>
        <authorList>
            <person name="Han C."/>
            <person name="Gronow S."/>
            <person name="Teshima H."/>
            <person name="Lapidus A."/>
            <person name="Nolan M."/>
            <person name="Lucas S."/>
            <person name="Hammon N."/>
            <person name="Deshpande S."/>
            <person name="Cheng J.F."/>
            <person name="Zeytun A."/>
            <person name="Tapia R."/>
            <person name="Goodwin L."/>
            <person name="Pitluck S."/>
            <person name="Liolios K."/>
            <person name="Pagani I."/>
            <person name="Ivanova N."/>
            <person name="Mavromatis K."/>
            <person name="Mikhailova N."/>
            <person name="Huntemann M."/>
            <person name="Pati A."/>
            <person name="Chen A."/>
            <person name="Palaniappan K."/>
            <person name="Land M."/>
            <person name="Hauser L."/>
            <person name="Brambilla E.M."/>
            <person name="Rohde M."/>
            <person name="Goker M."/>
            <person name="Woyke T."/>
            <person name="Bristow J."/>
            <person name="Eisen J.A."/>
            <person name="Markowitz V."/>
            <person name="Hugenholtz P."/>
            <person name="Kyrpides N.C."/>
            <person name="Klenk H.P."/>
            <person name="Detter J.C."/>
        </authorList>
    </citation>
    <scope>NUCLEOTIDE SEQUENCE [LARGE SCALE GENOMIC DNA]</scope>
    <source>
        <strain evidence="3">ATCC 33096 / DSM 2489 / 6091</strain>
    </source>
</reference>
<reference evidence="3" key="2">
    <citation type="submission" date="2011-04" db="EMBL/GenBank/DDBJ databases">
        <title>The complete genome of chromosome of Treponema succinifaciens DSM 2489.</title>
        <authorList>
            <person name="Lucas S."/>
            <person name="Copeland A."/>
            <person name="Lapidus A."/>
            <person name="Bruce D."/>
            <person name="Goodwin L."/>
            <person name="Pitluck S."/>
            <person name="Peters L."/>
            <person name="Kyrpides N."/>
            <person name="Mavromatis K."/>
            <person name="Ivanova N."/>
            <person name="Ovchinnikova G."/>
            <person name="Teshima H."/>
            <person name="Detter J.C."/>
            <person name="Tapia R."/>
            <person name="Han C."/>
            <person name="Land M."/>
            <person name="Hauser L."/>
            <person name="Markowitz V."/>
            <person name="Cheng J.-F."/>
            <person name="Hugenholtz P."/>
            <person name="Woyke T."/>
            <person name="Wu D."/>
            <person name="Gronow S."/>
            <person name="Wellnitz S."/>
            <person name="Brambilla E."/>
            <person name="Klenk H.-P."/>
            <person name="Eisen J.A."/>
        </authorList>
    </citation>
    <scope>NUCLEOTIDE SEQUENCE [LARGE SCALE GENOMIC DNA]</scope>
    <source>
        <strain evidence="3">ATCC 33096 / DSM 2489 / 6091</strain>
    </source>
</reference>